<dbReference type="Gene3D" id="3.20.20.80">
    <property type="entry name" value="Glycosidases"/>
    <property type="match status" value="1"/>
</dbReference>
<evidence type="ECO:0000259" key="7">
    <source>
        <dbReference type="SMART" id="SM00642"/>
    </source>
</evidence>
<feature type="domain" description="Alpha-amylase C-terminal beta-sheet" evidence="8">
    <location>
        <begin position="290"/>
        <end position="355"/>
    </location>
</feature>
<comment type="similarity">
    <text evidence="2">Belongs to the glycosyl hydrolase 13 family.</text>
</comment>
<keyword evidence="5" id="KW-0326">Glycosidase</keyword>
<dbReference type="SMART" id="SM00642">
    <property type="entry name" value="Aamy"/>
    <property type="match status" value="1"/>
</dbReference>
<sequence>SEAASILERSIAAIEAMITSRRIVAEEPKSAADLMKEQMMSQAPPQQVGTGPGVGDGYEILLQGFNWESHKRQYYKDIAARAKEWAEQGFTAVWMPPPSDSVSPQGYLPRDLYQLDSAYGSEADLRDAIRALHEHGIKAVADIVVNHRCAHFQSSDGKWNKFGGRLAWDSSAICNNNPAWGGRGGHKTGDDYPAAPNWLRYLKTVGFDGWRFDFVRGYGGQFVKTYIDATVPQLAFGEYWDSCEYTDGVLNYNQDGHRQRTINWCDATGGTAAAFDFTTKLILDLIQLRRSLGVNARSKVVVRKAAGDVYAATIDDKIAMKIGRGDWSPSTANLNVGQKEWKLAMTGQNVAVWQAVMA</sequence>
<feature type="non-terminal residue" evidence="9">
    <location>
        <position position="1"/>
    </location>
</feature>
<dbReference type="GO" id="GO:0004556">
    <property type="term" value="F:alpha-amylase activity"/>
    <property type="evidence" value="ECO:0007669"/>
    <property type="project" value="UniProtKB-EC"/>
</dbReference>
<keyword evidence="4 9" id="KW-0378">Hydrolase</keyword>
<dbReference type="InterPro" id="IPR017853">
    <property type="entry name" value="GH"/>
</dbReference>
<dbReference type="Pfam" id="PF07821">
    <property type="entry name" value="Alpha-amyl_C2"/>
    <property type="match status" value="1"/>
</dbReference>
<dbReference type="Pfam" id="PF00128">
    <property type="entry name" value="Alpha-amylase"/>
    <property type="match status" value="1"/>
</dbReference>
<evidence type="ECO:0000259" key="8">
    <source>
        <dbReference type="SMART" id="SM00810"/>
    </source>
</evidence>
<protein>
    <recommendedName>
        <fullName evidence="3">alpha-amylase</fullName>
        <ecNumber evidence="3">3.2.1.1</ecNumber>
    </recommendedName>
    <alternativeName>
        <fullName evidence="6">1,4-alpha-D-glucan glucanohydrolase</fullName>
    </alternativeName>
</protein>
<dbReference type="Proteomes" id="UP000247498">
    <property type="component" value="Unassembled WGS sequence"/>
</dbReference>
<dbReference type="GO" id="GO:0005509">
    <property type="term" value="F:calcium ion binding"/>
    <property type="evidence" value="ECO:0007669"/>
    <property type="project" value="InterPro"/>
</dbReference>
<dbReference type="SUPFAM" id="SSF51445">
    <property type="entry name" value="(Trans)glycosidases"/>
    <property type="match status" value="1"/>
</dbReference>
<dbReference type="SUPFAM" id="SSF51011">
    <property type="entry name" value="Glycosyl hydrolase domain"/>
    <property type="match status" value="1"/>
</dbReference>
<dbReference type="EMBL" id="BDRX01000227">
    <property type="protein sequence ID" value="GBG00448.1"/>
    <property type="molecule type" value="Genomic_DNA"/>
</dbReference>
<dbReference type="InParanoid" id="A0A2V0PS80"/>
<dbReference type="SMART" id="SM00810">
    <property type="entry name" value="Alpha-amyl_C2"/>
    <property type="match status" value="1"/>
</dbReference>
<dbReference type="GO" id="GO:0005975">
    <property type="term" value="P:carbohydrate metabolic process"/>
    <property type="evidence" value="ECO:0007669"/>
    <property type="project" value="InterPro"/>
</dbReference>
<comment type="catalytic activity">
    <reaction evidence="1">
        <text>Endohydrolysis of (1-&gt;4)-alpha-D-glucosidic linkages in polysaccharides containing three or more (1-&gt;4)-alpha-linked D-glucose units.</text>
        <dbReference type="EC" id="3.2.1.1"/>
    </reaction>
</comment>
<dbReference type="PANTHER" id="PTHR43447">
    <property type="entry name" value="ALPHA-AMYLASE"/>
    <property type="match status" value="1"/>
</dbReference>
<dbReference type="EC" id="3.2.1.1" evidence="3"/>
<dbReference type="STRING" id="307507.A0A2V0PS80"/>
<dbReference type="AlphaFoldDB" id="A0A2V0PS80"/>
<dbReference type="FunCoup" id="A0A2V0PS80">
    <property type="interactions" value="65"/>
</dbReference>
<dbReference type="OrthoDB" id="550577at2759"/>
<organism evidence="9 10">
    <name type="scientific">Raphidocelis subcapitata</name>
    <dbReference type="NCBI Taxonomy" id="307507"/>
    <lineage>
        <taxon>Eukaryota</taxon>
        <taxon>Viridiplantae</taxon>
        <taxon>Chlorophyta</taxon>
        <taxon>core chlorophytes</taxon>
        <taxon>Chlorophyceae</taxon>
        <taxon>CS clade</taxon>
        <taxon>Sphaeropleales</taxon>
        <taxon>Selenastraceae</taxon>
        <taxon>Raphidocelis</taxon>
    </lineage>
</organism>
<accession>A0A2V0PS80</accession>
<evidence type="ECO:0000256" key="4">
    <source>
        <dbReference type="ARBA" id="ARBA00022801"/>
    </source>
</evidence>
<evidence type="ECO:0000256" key="2">
    <source>
        <dbReference type="ARBA" id="ARBA00008061"/>
    </source>
</evidence>
<gene>
    <name evidence="9" type="ORF">Rsub_13157</name>
</gene>
<evidence type="ECO:0000256" key="3">
    <source>
        <dbReference type="ARBA" id="ARBA00012595"/>
    </source>
</evidence>
<name>A0A2V0PS80_9CHLO</name>
<reference evidence="9 10" key="1">
    <citation type="journal article" date="2018" name="Sci. Rep.">
        <title>Raphidocelis subcapitata (=Pseudokirchneriella subcapitata) provides an insight into genome evolution and environmental adaptations in the Sphaeropleales.</title>
        <authorList>
            <person name="Suzuki S."/>
            <person name="Yamaguchi H."/>
            <person name="Nakajima N."/>
            <person name="Kawachi M."/>
        </authorList>
    </citation>
    <scope>NUCLEOTIDE SEQUENCE [LARGE SCALE GENOMIC DNA]</scope>
    <source>
        <strain evidence="9 10">NIES-35</strain>
    </source>
</reference>
<comment type="caution">
    <text evidence="9">The sequence shown here is derived from an EMBL/GenBank/DDBJ whole genome shotgun (WGS) entry which is preliminary data.</text>
</comment>
<evidence type="ECO:0000256" key="1">
    <source>
        <dbReference type="ARBA" id="ARBA00000548"/>
    </source>
</evidence>
<evidence type="ECO:0000256" key="5">
    <source>
        <dbReference type="ARBA" id="ARBA00023295"/>
    </source>
</evidence>
<evidence type="ECO:0000313" key="9">
    <source>
        <dbReference type="EMBL" id="GBG00448.1"/>
    </source>
</evidence>
<evidence type="ECO:0000256" key="6">
    <source>
        <dbReference type="ARBA" id="ARBA00030238"/>
    </source>
</evidence>
<keyword evidence="10" id="KW-1185">Reference proteome</keyword>
<proteinExistence type="inferred from homology"/>
<feature type="domain" description="Glycosyl hydrolase family 13 catalytic" evidence="7">
    <location>
        <begin position="59"/>
        <end position="354"/>
    </location>
</feature>
<dbReference type="InterPro" id="IPR006047">
    <property type="entry name" value="GH13_cat_dom"/>
</dbReference>
<dbReference type="Gene3D" id="2.60.40.1180">
    <property type="entry name" value="Golgi alpha-mannosidase II"/>
    <property type="match status" value="1"/>
</dbReference>
<dbReference type="InterPro" id="IPR013780">
    <property type="entry name" value="Glyco_hydro_b"/>
</dbReference>
<evidence type="ECO:0000313" key="10">
    <source>
        <dbReference type="Proteomes" id="UP000247498"/>
    </source>
</evidence>
<dbReference type="InterPro" id="IPR012850">
    <property type="entry name" value="A-amylase_bs_C"/>
</dbReference>